<keyword evidence="1" id="KW-0805">Transcription regulation</keyword>
<dbReference type="GO" id="GO:0005634">
    <property type="term" value="C:nucleus"/>
    <property type="evidence" value="ECO:0007669"/>
    <property type="project" value="TreeGrafter"/>
</dbReference>
<dbReference type="GO" id="GO:0000978">
    <property type="term" value="F:RNA polymerase II cis-regulatory region sequence-specific DNA binding"/>
    <property type="evidence" value="ECO:0007669"/>
    <property type="project" value="TreeGrafter"/>
</dbReference>
<gene>
    <name evidence="6" type="ORF">OFUS_LOCUS17355</name>
</gene>
<organism evidence="6 7">
    <name type="scientific">Owenia fusiformis</name>
    <name type="common">Polychaete worm</name>
    <dbReference type="NCBI Taxonomy" id="6347"/>
    <lineage>
        <taxon>Eukaryota</taxon>
        <taxon>Metazoa</taxon>
        <taxon>Spiralia</taxon>
        <taxon>Lophotrochozoa</taxon>
        <taxon>Annelida</taxon>
        <taxon>Polychaeta</taxon>
        <taxon>Sedentaria</taxon>
        <taxon>Canalipalpata</taxon>
        <taxon>Sabellida</taxon>
        <taxon>Oweniida</taxon>
        <taxon>Oweniidae</taxon>
        <taxon>Owenia</taxon>
    </lineage>
</organism>
<keyword evidence="2" id="KW-0238">DNA-binding</keyword>
<evidence type="ECO:0000256" key="3">
    <source>
        <dbReference type="ARBA" id="ARBA00023163"/>
    </source>
</evidence>
<proteinExistence type="predicted"/>
<dbReference type="EMBL" id="CAIIXF020000008">
    <property type="protein sequence ID" value="CAH1792391.1"/>
    <property type="molecule type" value="Genomic_DNA"/>
</dbReference>
<sequence length="296" mass="33732">MAPVNEIERIDNLNLNARCEVKPNADHFEIHVGTYELVWGNKAAFPCKRRKTVHAEDHYTRFRSLSYTTTLSRYNKMHGDPMFSAIVNGMTDTHCDTPTGTINMADVFPKFIDASIAEAALEAVTTGSIMPLVKEELKCTIQRKRLASGQNELETETKLPRCEKLSEEDELKRKNRRERNKVAAAKCRMKKKNEACDLKKESMELETRNSELTFQIKSLEEEKLKLEALLTAHLPHCLTQLKDIVQTQGAESPVTHPMIVPPTSYQSKSDDIEDTQVLEEDFLVEEIVLDDLILEI</sequence>
<dbReference type="PROSITE" id="PS50217">
    <property type="entry name" value="BZIP"/>
    <property type="match status" value="1"/>
</dbReference>
<dbReference type="CDD" id="cd14699">
    <property type="entry name" value="bZIP_Fos_like"/>
    <property type="match status" value="1"/>
</dbReference>
<dbReference type="OrthoDB" id="2596881at2759"/>
<dbReference type="PROSITE" id="PS00036">
    <property type="entry name" value="BZIP_BASIC"/>
    <property type="match status" value="1"/>
</dbReference>
<evidence type="ECO:0000259" key="5">
    <source>
        <dbReference type="PROSITE" id="PS50217"/>
    </source>
</evidence>
<comment type="caution">
    <text evidence="6">The sequence shown here is derived from an EMBL/GenBank/DDBJ whole genome shotgun (WGS) entry which is preliminary data.</text>
</comment>
<evidence type="ECO:0000313" key="7">
    <source>
        <dbReference type="Proteomes" id="UP000749559"/>
    </source>
</evidence>
<dbReference type="GO" id="GO:0000981">
    <property type="term" value="F:DNA-binding transcription factor activity, RNA polymerase II-specific"/>
    <property type="evidence" value="ECO:0007669"/>
    <property type="project" value="TreeGrafter"/>
</dbReference>
<dbReference type="PANTHER" id="PTHR23351">
    <property type="entry name" value="FOS TRANSCRIPTION FACTOR-RELATED"/>
    <property type="match status" value="1"/>
</dbReference>
<evidence type="ECO:0000313" key="6">
    <source>
        <dbReference type="EMBL" id="CAH1792391.1"/>
    </source>
</evidence>
<dbReference type="AlphaFoldDB" id="A0A8S4PGT2"/>
<dbReference type="SMART" id="SM00338">
    <property type="entry name" value="BRLZ"/>
    <property type="match status" value="1"/>
</dbReference>
<dbReference type="Gene3D" id="1.20.5.170">
    <property type="match status" value="1"/>
</dbReference>
<keyword evidence="4" id="KW-0175">Coiled coil</keyword>
<feature type="domain" description="BZIP" evidence="5">
    <location>
        <begin position="170"/>
        <end position="233"/>
    </location>
</feature>
<keyword evidence="7" id="KW-1185">Reference proteome</keyword>
<dbReference type="InterPro" id="IPR046347">
    <property type="entry name" value="bZIP_sf"/>
</dbReference>
<name>A0A8S4PGT2_OWEFU</name>
<dbReference type="Pfam" id="PF00170">
    <property type="entry name" value="bZIP_1"/>
    <property type="match status" value="1"/>
</dbReference>
<evidence type="ECO:0000256" key="2">
    <source>
        <dbReference type="ARBA" id="ARBA00023125"/>
    </source>
</evidence>
<dbReference type="PRINTS" id="PR00042">
    <property type="entry name" value="LEUZIPPRFOS"/>
</dbReference>
<evidence type="ECO:0000256" key="4">
    <source>
        <dbReference type="SAM" id="Coils"/>
    </source>
</evidence>
<dbReference type="InterPro" id="IPR004827">
    <property type="entry name" value="bZIP"/>
</dbReference>
<dbReference type="InterPro" id="IPR000837">
    <property type="entry name" value="AP-1"/>
</dbReference>
<accession>A0A8S4PGT2</accession>
<protein>
    <recommendedName>
        <fullName evidence="5">BZIP domain-containing protein</fullName>
    </recommendedName>
</protein>
<keyword evidence="3" id="KW-0804">Transcription</keyword>
<evidence type="ECO:0000256" key="1">
    <source>
        <dbReference type="ARBA" id="ARBA00023015"/>
    </source>
</evidence>
<dbReference type="SUPFAM" id="SSF57959">
    <property type="entry name" value="Leucine zipper domain"/>
    <property type="match status" value="1"/>
</dbReference>
<dbReference type="Proteomes" id="UP000749559">
    <property type="component" value="Unassembled WGS sequence"/>
</dbReference>
<dbReference type="PANTHER" id="PTHR23351:SF24">
    <property type="entry name" value="ACTIVATING TRANSCRIPTION FACTOR 3-RELATED"/>
    <property type="match status" value="1"/>
</dbReference>
<feature type="coiled-coil region" evidence="4">
    <location>
        <begin position="168"/>
        <end position="229"/>
    </location>
</feature>
<reference evidence="6" key="1">
    <citation type="submission" date="2022-03" db="EMBL/GenBank/DDBJ databases">
        <authorList>
            <person name="Martin C."/>
        </authorList>
    </citation>
    <scope>NUCLEOTIDE SEQUENCE</scope>
</reference>